<dbReference type="SUPFAM" id="SSF56672">
    <property type="entry name" value="DNA/RNA polymerases"/>
    <property type="match status" value="1"/>
</dbReference>
<protein>
    <recommendedName>
        <fullName evidence="1">RNA-directed DNA polymerase</fullName>
        <ecNumber evidence="1">2.7.7.49</ecNumber>
    </recommendedName>
</protein>
<dbReference type="InterPro" id="IPR000123">
    <property type="entry name" value="Reverse_transcriptase_msDNA"/>
</dbReference>
<dbReference type="PROSITE" id="PS50878">
    <property type="entry name" value="RT_POL"/>
    <property type="match status" value="1"/>
</dbReference>
<dbReference type="AlphaFoldDB" id="A0A1X7IRI2"/>
<dbReference type="InterPro" id="IPR051083">
    <property type="entry name" value="GrpII_Intron_Splice-Mob/Def"/>
</dbReference>
<evidence type="ECO:0000256" key="4">
    <source>
        <dbReference type="ARBA" id="ARBA00022723"/>
    </source>
</evidence>
<dbReference type="InterPro" id="IPR000477">
    <property type="entry name" value="RT_dom"/>
</dbReference>
<name>A0A1X7IRI2_9BURK</name>
<keyword evidence="4" id="KW-0479">Metal-binding</keyword>
<keyword evidence="2" id="KW-0808">Transferase</keyword>
<evidence type="ECO:0000256" key="3">
    <source>
        <dbReference type="ARBA" id="ARBA00022695"/>
    </source>
</evidence>
<reference evidence="12" key="1">
    <citation type="submission" date="2017-04" db="EMBL/GenBank/DDBJ databases">
        <authorList>
            <person name="Varghese N."/>
            <person name="Submissions S."/>
        </authorList>
    </citation>
    <scope>NUCLEOTIDE SEQUENCE [LARGE SCALE GENOMIC DNA]</scope>
    <source>
        <strain evidence="12">LMG 29540</strain>
    </source>
</reference>
<dbReference type="CDD" id="cd03487">
    <property type="entry name" value="RT_Bac_retron_II"/>
    <property type="match status" value="1"/>
</dbReference>
<comment type="similarity">
    <text evidence="8">Belongs to the bacterial reverse transcriptase family.</text>
</comment>
<evidence type="ECO:0000256" key="1">
    <source>
        <dbReference type="ARBA" id="ARBA00012493"/>
    </source>
</evidence>
<dbReference type="InterPro" id="IPR043502">
    <property type="entry name" value="DNA/RNA_pol_sf"/>
</dbReference>
<dbReference type="PANTHER" id="PTHR34047:SF7">
    <property type="entry name" value="RNA-DIRECTED DNA POLYMERASE"/>
    <property type="match status" value="1"/>
</dbReference>
<dbReference type="GO" id="GO:0003964">
    <property type="term" value="F:RNA-directed DNA polymerase activity"/>
    <property type="evidence" value="ECO:0007669"/>
    <property type="project" value="UniProtKB-KW"/>
</dbReference>
<organism evidence="11 12">
    <name type="scientific">Paraburkholderia susongensis</name>
    <dbReference type="NCBI Taxonomy" id="1515439"/>
    <lineage>
        <taxon>Bacteria</taxon>
        <taxon>Pseudomonadati</taxon>
        <taxon>Pseudomonadota</taxon>
        <taxon>Betaproteobacteria</taxon>
        <taxon>Burkholderiales</taxon>
        <taxon>Burkholderiaceae</taxon>
        <taxon>Paraburkholderia</taxon>
    </lineage>
</organism>
<sequence length="618" mass="69232">MACEIKVPGFAPRISSALSELRRLRKSIREPLPLRHMSSLQKLKAAAARRDLAIILDVSPRNLAYILYKTAPDTKYTRFTIPKRHGGEREILAPSLGLKLVQQKLASVLQDCSDEIALSHVKPGNGRRHGIAHGFKRHHTIMTNGRVHVTRRFVFNADLHDFFGTINFGRVRGFFIKDRNFALHPDVATVIAQIACFENKLPQGSPCSPVISNLLAHPMDILLSSLAAKHSASYTRYADDLTFSTNNPTFPPEIAALNGDHTWVPGAELDRLVSRSGFAFNPSKTRLQYRDSRQEVTGLTVNQKVNVPATYRYTVRAMAHSLFTTGAFEFVYKKRDTNGTIILENRKAGENKQLLGMLSYIDHVDRFNHKLAIENGREFESTAGRVALFRRFLYFDLFYGLREPIIVCEGKTDNVYLRCAMKALSATYPSLVEAGAPPKLKVRFYKYAETRTGEITELTGGVGGICKLLKHYHTDVQHCFKAPAPRFPVIVLIDNDKGAHSVYEAIAGITKKKKPQGLADFIHVTSNLYVVPTPRGPNNSETAIEDFFDEATLKEELNGRKFDRSNHTDDKPGFYGKGHFARDVVAKKAGTINFDGFTAILDRIIKVTDDYQAKLAKP</sequence>
<dbReference type="Proteomes" id="UP000193228">
    <property type="component" value="Unassembled WGS sequence"/>
</dbReference>
<evidence type="ECO:0000256" key="7">
    <source>
        <dbReference type="ARBA" id="ARBA00023118"/>
    </source>
</evidence>
<keyword evidence="6 11" id="KW-0695">RNA-directed DNA polymerase</keyword>
<keyword evidence="3" id="KW-0548">Nucleotidyltransferase</keyword>
<proteinExistence type="inferred from homology"/>
<evidence type="ECO:0000313" key="11">
    <source>
        <dbReference type="EMBL" id="SMG17767.1"/>
    </source>
</evidence>
<feature type="domain" description="Reverse transcriptase" evidence="10">
    <location>
        <begin position="1"/>
        <end position="301"/>
    </location>
</feature>
<evidence type="ECO:0000256" key="6">
    <source>
        <dbReference type="ARBA" id="ARBA00022918"/>
    </source>
</evidence>
<dbReference type="STRING" id="1515439.SAMN06265784_101997"/>
<dbReference type="GO" id="GO:0051607">
    <property type="term" value="P:defense response to virus"/>
    <property type="evidence" value="ECO:0007669"/>
    <property type="project" value="UniProtKB-KW"/>
</dbReference>
<dbReference type="GO" id="GO:0003723">
    <property type="term" value="F:RNA binding"/>
    <property type="evidence" value="ECO:0007669"/>
    <property type="project" value="InterPro"/>
</dbReference>
<dbReference type="EMBL" id="FXAT01000001">
    <property type="protein sequence ID" value="SMG17767.1"/>
    <property type="molecule type" value="Genomic_DNA"/>
</dbReference>
<dbReference type="EC" id="2.7.7.49" evidence="1"/>
<evidence type="ECO:0000259" key="10">
    <source>
        <dbReference type="PROSITE" id="PS50878"/>
    </source>
</evidence>
<dbReference type="OrthoDB" id="7055795at2"/>
<gene>
    <name evidence="11" type="ORF">SAMN06265784_101997</name>
</gene>
<evidence type="ECO:0000256" key="2">
    <source>
        <dbReference type="ARBA" id="ARBA00022679"/>
    </source>
</evidence>
<keyword evidence="12" id="KW-1185">Reference proteome</keyword>
<dbReference type="PANTHER" id="PTHR34047">
    <property type="entry name" value="NUCLEAR INTRON MATURASE 1, MITOCHONDRIAL-RELATED"/>
    <property type="match status" value="1"/>
</dbReference>
<dbReference type="PRINTS" id="PR00866">
    <property type="entry name" value="RNADNAPOLMS"/>
</dbReference>
<keyword evidence="7" id="KW-0051">Antiviral defense</keyword>
<keyword evidence="5" id="KW-0460">Magnesium</keyword>
<evidence type="ECO:0000256" key="5">
    <source>
        <dbReference type="ARBA" id="ARBA00022842"/>
    </source>
</evidence>
<evidence type="ECO:0000313" key="12">
    <source>
        <dbReference type="Proteomes" id="UP000193228"/>
    </source>
</evidence>
<evidence type="ECO:0000256" key="9">
    <source>
        <dbReference type="ARBA" id="ARBA00048173"/>
    </source>
</evidence>
<dbReference type="NCBIfam" id="NF038237">
    <property type="entry name" value="retron_Ec67_fus"/>
    <property type="match status" value="1"/>
</dbReference>
<comment type="catalytic activity">
    <reaction evidence="9">
        <text>DNA(n) + a 2'-deoxyribonucleoside 5'-triphosphate = DNA(n+1) + diphosphate</text>
        <dbReference type="Rhea" id="RHEA:22508"/>
        <dbReference type="Rhea" id="RHEA-COMP:17339"/>
        <dbReference type="Rhea" id="RHEA-COMP:17340"/>
        <dbReference type="ChEBI" id="CHEBI:33019"/>
        <dbReference type="ChEBI" id="CHEBI:61560"/>
        <dbReference type="ChEBI" id="CHEBI:173112"/>
        <dbReference type="EC" id="2.7.7.49"/>
    </reaction>
</comment>
<evidence type="ECO:0000256" key="8">
    <source>
        <dbReference type="ARBA" id="ARBA00034120"/>
    </source>
</evidence>
<accession>A0A1X7IRI2</accession>
<dbReference type="Pfam" id="PF00078">
    <property type="entry name" value="RVT_1"/>
    <property type="match status" value="1"/>
</dbReference>
<dbReference type="GO" id="GO:0046872">
    <property type="term" value="F:metal ion binding"/>
    <property type="evidence" value="ECO:0007669"/>
    <property type="project" value="UniProtKB-KW"/>
</dbReference>
<dbReference type="InterPro" id="IPR053543">
    <property type="entry name" value="Bacterial_RT"/>
</dbReference>